<dbReference type="AlphaFoldDB" id="A0A2X0NDP5"/>
<accession>A0A2X0NDP5</accession>
<gene>
    <name evidence="1" type="primary">BQ5605_C022g09565</name>
    <name evidence="1" type="ORF">BQ5605_C022G09565</name>
</gene>
<dbReference type="EMBL" id="FQNC01000084">
    <property type="protein sequence ID" value="SGZ22950.1"/>
    <property type="molecule type" value="Genomic_DNA"/>
</dbReference>
<keyword evidence="2" id="KW-1185">Reference proteome</keyword>
<proteinExistence type="predicted"/>
<sequence length="210" mass="22891">MGIEKDVHWKLIFGATPTCVLQHHHGHAASDGCPQCGERDTFMHFYFECDHSQLRKIAPTTPAAWTLRRSRRLVGSAPSVCIAPLLASMRKFLPNRGQGRCKDPFEALQLAISRLRLWVQDSPSVAVEASWGLNGLYARVVGVKAADDPVTIQEEDSSLAAAVAIGEESEDFGTGLRRKELLNHGTMLETSPRDLVLSTLQGGIAGDGFV</sequence>
<dbReference type="Proteomes" id="UP000249464">
    <property type="component" value="Unassembled WGS sequence"/>
</dbReference>
<name>A0A2X0NDP5_9BASI</name>
<reference evidence="1 2" key="1">
    <citation type="submission" date="2016-11" db="EMBL/GenBank/DDBJ databases">
        <authorList>
            <person name="Jaros S."/>
            <person name="Januszkiewicz K."/>
            <person name="Wedrychowicz H."/>
        </authorList>
    </citation>
    <scope>NUCLEOTIDE SEQUENCE [LARGE SCALE GENOMIC DNA]</scope>
</reference>
<evidence type="ECO:0000313" key="1">
    <source>
        <dbReference type="EMBL" id="SGZ22950.1"/>
    </source>
</evidence>
<evidence type="ECO:0000313" key="2">
    <source>
        <dbReference type="Proteomes" id="UP000249464"/>
    </source>
</evidence>
<protein>
    <submittedName>
        <fullName evidence="1">BQ5605_C022g09565 protein</fullName>
    </submittedName>
</protein>
<organism evidence="1 2">
    <name type="scientific">Microbotryum silenes-dioicae</name>
    <dbReference type="NCBI Taxonomy" id="796604"/>
    <lineage>
        <taxon>Eukaryota</taxon>
        <taxon>Fungi</taxon>
        <taxon>Dikarya</taxon>
        <taxon>Basidiomycota</taxon>
        <taxon>Pucciniomycotina</taxon>
        <taxon>Microbotryomycetes</taxon>
        <taxon>Microbotryales</taxon>
        <taxon>Microbotryaceae</taxon>
        <taxon>Microbotryum</taxon>
    </lineage>
</organism>